<evidence type="ECO:0000259" key="2">
    <source>
        <dbReference type="Pfam" id="PF05050"/>
    </source>
</evidence>
<accession>A0A7S0JIX5</accession>
<dbReference type="Pfam" id="PF05050">
    <property type="entry name" value="Methyltransf_21"/>
    <property type="match status" value="1"/>
</dbReference>
<organism evidence="3">
    <name type="scientific">Calcidiscus leptoporus</name>
    <dbReference type="NCBI Taxonomy" id="127549"/>
    <lineage>
        <taxon>Eukaryota</taxon>
        <taxon>Haptista</taxon>
        <taxon>Haptophyta</taxon>
        <taxon>Prymnesiophyceae</taxon>
        <taxon>Coccolithales</taxon>
        <taxon>Calcidiscaceae</taxon>
        <taxon>Calcidiscus</taxon>
    </lineage>
</organism>
<protein>
    <recommendedName>
        <fullName evidence="2">Methyltransferase FkbM domain-containing protein</fullName>
    </recommendedName>
</protein>
<feature type="chain" id="PRO_5030707023" description="Methyltransferase FkbM domain-containing protein" evidence="1">
    <location>
        <begin position="22"/>
        <end position="341"/>
    </location>
</feature>
<dbReference type="Gene3D" id="3.40.50.150">
    <property type="entry name" value="Vaccinia Virus protein VP39"/>
    <property type="match status" value="1"/>
</dbReference>
<evidence type="ECO:0000256" key="1">
    <source>
        <dbReference type="SAM" id="SignalP"/>
    </source>
</evidence>
<dbReference type="EMBL" id="HBER01055750">
    <property type="protein sequence ID" value="CAD8552536.1"/>
    <property type="molecule type" value="Transcribed_RNA"/>
</dbReference>
<evidence type="ECO:0000313" key="3">
    <source>
        <dbReference type="EMBL" id="CAD8552536.1"/>
    </source>
</evidence>
<reference evidence="3" key="1">
    <citation type="submission" date="2021-01" db="EMBL/GenBank/DDBJ databases">
        <authorList>
            <person name="Corre E."/>
            <person name="Pelletier E."/>
            <person name="Niang G."/>
            <person name="Scheremetjew M."/>
            <person name="Finn R."/>
            <person name="Kale V."/>
            <person name="Holt S."/>
            <person name="Cochrane G."/>
            <person name="Meng A."/>
            <person name="Brown T."/>
            <person name="Cohen L."/>
        </authorList>
    </citation>
    <scope>NUCLEOTIDE SEQUENCE</scope>
    <source>
        <strain evidence="3">RCC1130</strain>
    </source>
</reference>
<gene>
    <name evidence="3" type="ORF">CLEP1334_LOCUS27827</name>
</gene>
<dbReference type="AlphaFoldDB" id="A0A7S0JIX5"/>
<sequence>MATFLLAAPLGLPVGLPAVEASDDGLFARVEIAPLKNGLLPIPANMSVAIEIGTSDRDTLDRELLPYDNNLFLVSAEPLIDKYARGLARFPKGDGDTFQPLGHHNPRGLILPLAISDGGPAAGEIKTFNVGANAGCSSMLPVDKTSNRLKWCRHTKEKREVPSVTLGTLLQWIGNERPIEFIKIDAQGMDLRVIESAGSAISRVRRFQLEVISDDCHGLYVGQPRCSEVLLHAEKLGFSPAAEVFCKPRVPRSPKWRRTAWGCELEVVFLARGVAITEPLKRFHKVAMNGCIGMAPNDAPPSELNGTLVMEGAGKWSRDGHRVPDDGFRERYLCRKRLITS</sequence>
<feature type="domain" description="Methyltransferase FkbM" evidence="2">
    <location>
        <begin position="148"/>
        <end position="208"/>
    </location>
</feature>
<feature type="signal peptide" evidence="1">
    <location>
        <begin position="1"/>
        <end position="21"/>
    </location>
</feature>
<dbReference type="InterPro" id="IPR006342">
    <property type="entry name" value="FkbM_mtfrase"/>
</dbReference>
<dbReference type="SUPFAM" id="SSF53335">
    <property type="entry name" value="S-adenosyl-L-methionine-dependent methyltransferases"/>
    <property type="match status" value="1"/>
</dbReference>
<proteinExistence type="predicted"/>
<keyword evidence="1" id="KW-0732">Signal</keyword>
<dbReference type="InterPro" id="IPR029063">
    <property type="entry name" value="SAM-dependent_MTases_sf"/>
</dbReference>
<name>A0A7S0JIX5_9EUKA</name>